<dbReference type="Pfam" id="PF01535">
    <property type="entry name" value="PPR"/>
    <property type="match status" value="2"/>
</dbReference>
<dbReference type="Proteomes" id="UP000685013">
    <property type="component" value="Chromosome 10"/>
</dbReference>
<feature type="repeat" description="PPR" evidence="1">
    <location>
        <begin position="23"/>
        <end position="57"/>
    </location>
</feature>
<evidence type="ECO:0000313" key="2">
    <source>
        <dbReference type="EMBL" id="KAG6589854.1"/>
    </source>
</evidence>
<dbReference type="AlphaFoldDB" id="A0AAV6N2A0"/>
<dbReference type="PANTHER" id="PTHR47926:SF382">
    <property type="entry name" value="PENTACOTRIPEPTIDE-REPEAT REGION OF PRORP DOMAIN-CONTAINING PROTEIN"/>
    <property type="match status" value="1"/>
</dbReference>
<dbReference type="NCBIfam" id="TIGR00756">
    <property type="entry name" value="PPR"/>
    <property type="match status" value="1"/>
</dbReference>
<evidence type="ECO:0000313" key="3">
    <source>
        <dbReference type="Proteomes" id="UP000685013"/>
    </source>
</evidence>
<protein>
    <submittedName>
        <fullName evidence="2">Pentatricopeptide repeat-containing protein, mitochondrial</fullName>
    </submittedName>
</protein>
<dbReference type="GO" id="GO:0009451">
    <property type="term" value="P:RNA modification"/>
    <property type="evidence" value="ECO:0007669"/>
    <property type="project" value="InterPro"/>
</dbReference>
<gene>
    <name evidence="2" type="primary">PCMP-H13</name>
    <name evidence="2" type="ORF">SDJN03_15277</name>
</gene>
<accession>A0AAV6N2A0</accession>
<comment type="caution">
    <text evidence="2">The sequence shown here is derived from an EMBL/GenBank/DDBJ whole genome shotgun (WGS) entry which is preliminary data.</text>
</comment>
<keyword evidence="3" id="KW-1185">Reference proteome</keyword>
<organism evidence="2 3">
    <name type="scientific">Cucurbita argyrosperma subsp. sororia</name>
    <dbReference type="NCBI Taxonomy" id="37648"/>
    <lineage>
        <taxon>Eukaryota</taxon>
        <taxon>Viridiplantae</taxon>
        <taxon>Streptophyta</taxon>
        <taxon>Embryophyta</taxon>
        <taxon>Tracheophyta</taxon>
        <taxon>Spermatophyta</taxon>
        <taxon>Magnoliopsida</taxon>
        <taxon>eudicotyledons</taxon>
        <taxon>Gunneridae</taxon>
        <taxon>Pentapetalae</taxon>
        <taxon>rosids</taxon>
        <taxon>fabids</taxon>
        <taxon>Cucurbitales</taxon>
        <taxon>Cucurbitaceae</taxon>
        <taxon>Cucurbiteae</taxon>
        <taxon>Cucurbita</taxon>
    </lineage>
</organism>
<dbReference type="PROSITE" id="PS51375">
    <property type="entry name" value="PPR"/>
    <property type="match status" value="1"/>
</dbReference>
<proteinExistence type="predicted"/>
<dbReference type="GO" id="GO:0003723">
    <property type="term" value="F:RNA binding"/>
    <property type="evidence" value="ECO:0007669"/>
    <property type="project" value="InterPro"/>
</dbReference>
<dbReference type="EMBL" id="JAGKQH010000010">
    <property type="protein sequence ID" value="KAG6589854.1"/>
    <property type="molecule type" value="Genomic_DNA"/>
</dbReference>
<dbReference type="InterPro" id="IPR046960">
    <property type="entry name" value="PPR_At4g14850-like_plant"/>
</dbReference>
<dbReference type="InterPro" id="IPR002885">
    <property type="entry name" value="PPR_rpt"/>
</dbReference>
<dbReference type="PANTHER" id="PTHR47926">
    <property type="entry name" value="PENTATRICOPEPTIDE REPEAT-CONTAINING PROTEIN"/>
    <property type="match status" value="1"/>
</dbReference>
<name>A0AAV6N2A0_9ROSI</name>
<reference evidence="2 3" key="1">
    <citation type="journal article" date="2021" name="Hortic Res">
        <title>The domestication of Cucurbita argyrosperma as revealed by the genome of its wild relative.</title>
        <authorList>
            <person name="Barrera-Redondo J."/>
            <person name="Sanchez-de la Vega G."/>
            <person name="Aguirre-Liguori J.A."/>
            <person name="Castellanos-Morales G."/>
            <person name="Gutierrez-Guerrero Y.T."/>
            <person name="Aguirre-Dugua X."/>
            <person name="Aguirre-Planter E."/>
            <person name="Tenaillon M.I."/>
            <person name="Lira-Saade R."/>
            <person name="Eguiarte L.E."/>
        </authorList>
    </citation>
    <scope>NUCLEOTIDE SEQUENCE [LARGE SCALE GENOMIC DNA]</scope>
    <source>
        <strain evidence="2">JBR-2021</strain>
    </source>
</reference>
<sequence>MEKIFFLVGSCNTLIHKCGFHGDVFVGNALITMYSRWEHLVDARQVFDEMRSWDWVSWSALITGYAQEGDHGRNRVVDMGGRVFDMMIKDHRIEAAAEQQSCMVDMVGRAGGLEEGEEMVYQEGREYVHYRACLEHVGYMGMWRSAPCCD</sequence>
<evidence type="ECO:0000256" key="1">
    <source>
        <dbReference type="PROSITE-ProRule" id="PRU00708"/>
    </source>
</evidence>
<feature type="non-terminal residue" evidence="2">
    <location>
        <position position="1"/>
    </location>
</feature>